<feature type="compositionally biased region" description="Basic residues" evidence="1">
    <location>
        <begin position="32"/>
        <end position="51"/>
    </location>
</feature>
<evidence type="ECO:0000256" key="1">
    <source>
        <dbReference type="SAM" id="MobiDB-lite"/>
    </source>
</evidence>
<keyword evidence="3" id="KW-1185">Reference proteome</keyword>
<dbReference type="GeneID" id="54423288"/>
<accession>A0A6G1GCB0</accession>
<organism evidence="2">
    <name type="scientific">Eremomyces bilateralis CBS 781.70</name>
    <dbReference type="NCBI Taxonomy" id="1392243"/>
    <lineage>
        <taxon>Eukaryota</taxon>
        <taxon>Fungi</taxon>
        <taxon>Dikarya</taxon>
        <taxon>Ascomycota</taxon>
        <taxon>Pezizomycotina</taxon>
        <taxon>Dothideomycetes</taxon>
        <taxon>Dothideomycetes incertae sedis</taxon>
        <taxon>Eremomycetales</taxon>
        <taxon>Eremomycetaceae</taxon>
        <taxon>Eremomyces</taxon>
    </lineage>
</organism>
<feature type="region of interest" description="Disordered" evidence="1">
    <location>
        <begin position="157"/>
        <end position="191"/>
    </location>
</feature>
<evidence type="ECO:0000313" key="3">
    <source>
        <dbReference type="Proteomes" id="UP000504638"/>
    </source>
</evidence>
<feature type="compositionally biased region" description="Basic and acidic residues" evidence="1">
    <location>
        <begin position="173"/>
        <end position="191"/>
    </location>
</feature>
<evidence type="ECO:0000313" key="2">
    <source>
        <dbReference type="EMBL" id="KAF1815556.1"/>
    </source>
</evidence>
<name>A0A6G1GCB0_9PEZI</name>
<evidence type="ECO:0000313" key="4">
    <source>
        <dbReference type="RefSeq" id="XP_033537187.1"/>
    </source>
</evidence>
<reference evidence="2 4" key="1">
    <citation type="submission" date="2020-01" db="EMBL/GenBank/DDBJ databases">
        <authorList>
            <consortium name="DOE Joint Genome Institute"/>
            <person name="Haridas S."/>
            <person name="Albert R."/>
            <person name="Binder M."/>
            <person name="Bloem J."/>
            <person name="Labutti K."/>
            <person name="Salamov A."/>
            <person name="Andreopoulos B."/>
            <person name="Baker S.E."/>
            <person name="Barry K."/>
            <person name="Bills G."/>
            <person name="Bluhm B.H."/>
            <person name="Cannon C."/>
            <person name="Castanera R."/>
            <person name="Culley D.E."/>
            <person name="Daum C."/>
            <person name="Ezra D."/>
            <person name="Gonzalez J.B."/>
            <person name="Henrissat B."/>
            <person name="Kuo A."/>
            <person name="Liang C."/>
            <person name="Lipzen A."/>
            <person name="Lutzoni F."/>
            <person name="Magnuson J."/>
            <person name="Mondo S."/>
            <person name="Nolan M."/>
            <person name="Ohm R."/>
            <person name="Pangilinan J."/>
            <person name="Park H.-J."/>
            <person name="Ramirez L."/>
            <person name="Alfaro M."/>
            <person name="Sun H."/>
            <person name="Tritt A."/>
            <person name="Yoshinaga Y."/>
            <person name="Zwiers L.-H."/>
            <person name="Turgeon B.G."/>
            <person name="Goodwin S.B."/>
            <person name="Spatafora J.W."/>
            <person name="Crous P.W."/>
            <person name="Grigoriev I.V."/>
        </authorList>
    </citation>
    <scope>NUCLEOTIDE SEQUENCE</scope>
    <source>
        <strain evidence="2 4">CBS 781.70</strain>
    </source>
</reference>
<feature type="region of interest" description="Disordered" evidence="1">
    <location>
        <begin position="23"/>
        <end position="51"/>
    </location>
</feature>
<protein>
    <submittedName>
        <fullName evidence="2 4">Uncharacterized protein</fullName>
    </submittedName>
</protein>
<sequence>MCLVHVKEDRDLSPVRVTRVRRSTYRTASPRRISRVSVHSHHSDHHLDHRHSGHYHTPIPTTVAVPTAAPLKVPAPQPVPVFVKSPTPPPVHSHDVHYVHASPRSSVSSMRSPSPRRERDDYRYERREVRYERDVSPARSHRGGDYESFRYIDAPREERGADFSRGRSRSRSRVREEYHDPRDEYRRTRETEIHIDKHGNRRYYD</sequence>
<feature type="region of interest" description="Disordered" evidence="1">
    <location>
        <begin position="86"/>
        <end position="123"/>
    </location>
</feature>
<gene>
    <name evidence="2 4" type="ORF">P152DRAFT_511691</name>
</gene>
<proteinExistence type="predicted"/>
<reference evidence="4" key="3">
    <citation type="submission" date="2025-04" db="UniProtKB">
        <authorList>
            <consortium name="RefSeq"/>
        </authorList>
    </citation>
    <scope>IDENTIFICATION</scope>
    <source>
        <strain evidence="4">CBS 781.70</strain>
    </source>
</reference>
<dbReference type="Proteomes" id="UP000504638">
    <property type="component" value="Unplaced"/>
</dbReference>
<feature type="compositionally biased region" description="Low complexity" evidence="1">
    <location>
        <begin position="102"/>
        <end position="113"/>
    </location>
</feature>
<dbReference type="EMBL" id="ML975151">
    <property type="protein sequence ID" value="KAF1815556.1"/>
    <property type="molecule type" value="Genomic_DNA"/>
</dbReference>
<dbReference type="RefSeq" id="XP_033537187.1">
    <property type="nucleotide sequence ID" value="XM_033682718.1"/>
</dbReference>
<dbReference type="AlphaFoldDB" id="A0A6G1GCB0"/>
<reference evidence="4" key="2">
    <citation type="submission" date="2020-04" db="EMBL/GenBank/DDBJ databases">
        <authorList>
            <consortium name="NCBI Genome Project"/>
        </authorList>
    </citation>
    <scope>NUCLEOTIDE SEQUENCE</scope>
    <source>
        <strain evidence="4">CBS 781.70</strain>
    </source>
</reference>